<name>A0A060RKX9_9STRE</name>
<feature type="transmembrane region" description="Helical" evidence="1">
    <location>
        <begin position="170"/>
        <end position="192"/>
    </location>
</feature>
<keyword evidence="1" id="KW-0812">Transmembrane</keyword>
<keyword evidence="1" id="KW-1133">Transmembrane helix</keyword>
<feature type="transmembrane region" description="Helical" evidence="1">
    <location>
        <begin position="45"/>
        <end position="68"/>
    </location>
</feature>
<feature type="transmembrane region" description="Helical" evidence="1">
    <location>
        <begin position="145"/>
        <end position="164"/>
    </location>
</feature>
<dbReference type="Proteomes" id="UP000027584">
    <property type="component" value="Unassembled WGS sequence"/>
</dbReference>
<organism evidence="2 3">
    <name type="scientific">Streptococcus gallolyticus</name>
    <dbReference type="NCBI Taxonomy" id="315405"/>
    <lineage>
        <taxon>Bacteria</taxon>
        <taxon>Bacillati</taxon>
        <taxon>Bacillota</taxon>
        <taxon>Bacilli</taxon>
        <taxon>Lactobacillales</taxon>
        <taxon>Streptococcaceae</taxon>
        <taxon>Streptococcus</taxon>
    </lineage>
</organism>
<sequence>MSLTFSVLCYNKAIKIYLVISNSTILWENKMEILREINITKDKKLAIWLNSISLPTFFLFFYLFYLLGLKIQHPTIENVIYTIHLGKLFLFVLAILAVVIIHELIHAFFFKLFKPKSKVEFGINWKLGAAYATCPKVTYDKWQMIVISLAPFIIWSLTLTILFGMNLLSFPAYVGIASLHATGCIGDFYYAYLLGIKYARKKILAEDTAVGLIIYSKN</sequence>
<feature type="transmembrane region" description="Helical" evidence="1">
    <location>
        <begin position="88"/>
        <end position="110"/>
    </location>
</feature>
<comment type="caution">
    <text evidence="2">The sequence shown here is derived from an EMBL/GenBank/DDBJ whole genome shotgun (WGS) entry which is preliminary data.</text>
</comment>
<accession>A0A060RKX9</accession>
<dbReference type="AlphaFoldDB" id="A0A060RKX9"/>
<reference evidence="2 3" key="2">
    <citation type="submission" date="2014-05" db="EMBL/GenBank/DDBJ databases">
        <title>Genome sequence of Streptococcus gallolyticus.</title>
        <authorList>
            <person name="Del Campo R."/>
        </authorList>
    </citation>
    <scope>NUCLEOTIDE SEQUENCE [LARGE SCALE GENOMIC DNA]</scope>
    <source>
        <strain evidence="2 3">LMG17956</strain>
    </source>
</reference>
<evidence type="ECO:0000313" key="3">
    <source>
        <dbReference type="Proteomes" id="UP000027584"/>
    </source>
</evidence>
<proteinExistence type="predicted"/>
<reference evidence="2 3" key="1">
    <citation type="submission" date="2014-02" db="EMBL/GenBank/DDBJ databases">
        <authorList>
            <person name="Manrique M."/>
        </authorList>
    </citation>
    <scope>NUCLEOTIDE SEQUENCE [LARGE SCALE GENOMIC DNA]</scope>
    <source>
        <strain evidence="2 3">LMG17956</strain>
    </source>
</reference>
<keyword evidence="1" id="KW-0472">Membrane</keyword>
<dbReference type="InterPro" id="IPR021683">
    <property type="entry name" value="DUF3267"/>
</dbReference>
<gene>
    <name evidence="2" type="ORF">BN963_SGAL_01624</name>
</gene>
<dbReference type="Pfam" id="PF11667">
    <property type="entry name" value="DUF3267"/>
    <property type="match status" value="1"/>
</dbReference>
<evidence type="ECO:0000313" key="2">
    <source>
        <dbReference type="EMBL" id="CDO18426.1"/>
    </source>
</evidence>
<protein>
    <submittedName>
        <fullName evidence="2">Predicted membrane protein</fullName>
    </submittedName>
</protein>
<evidence type="ECO:0000256" key="1">
    <source>
        <dbReference type="SAM" id="Phobius"/>
    </source>
</evidence>
<dbReference type="EMBL" id="CCBC010000187">
    <property type="protein sequence ID" value="CDO18426.1"/>
    <property type="molecule type" value="Genomic_DNA"/>
</dbReference>